<dbReference type="InterPro" id="IPR006598">
    <property type="entry name" value="CAP10"/>
</dbReference>
<evidence type="ECO:0000259" key="1">
    <source>
        <dbReference type="SMART" id="SM00672"/>
    </source>
</evidence>
<gene>
    <name evidence="2" type="ORF">EI97DRAFT_470813</name>
</gene>
<dbReference type="PANTHER" id="PTHR12203">
    <property type="entry name" value="KDEL LYS-ASP-GLU-LEU CONTAINING - RELATED"/>
    <property type="match status" value="1"/>
</dbReference>
<proteinExistence type="predicted"/>
<feature type="domain" description="Glycosyl transferase CAP10" evidence="1">
    <location>
        <begin position="82"/>
        <end position="292"/>
    </location>
</feature>
<evidence type="ECO:0000313" key="3">
    <source>
        <dbReference type="Proteomes" id="UP000800097"/>
    </source>
</evidence>
<organism evidence="2 3">
    <name type="scientific">Westerdykella ornata</name>
    <dbReference type="NCBI Taxonomy" id="318751"/>
    <lineage>
        <taxon>Eukaryota</taxon>
        <taxon>Fungi</taxon>
        <taxon>Dikarya</taxon>
        <taxon>Ascomycota</taxon>
        <taxon>Pezizomycotina</taxon>
        <taxon>Dothideomycetes</taxon>
        <taxon>Pleosporomycetidae</taxon>
        <taxon>Pleosporales</taxon>
        <taxon>Sporormiaceae</taxon>
        <taxon>Westerdykella</taxon>
    </lineage>
</organism>
<name>A0A6A6J6S4_WESOR</name>
<protein>
    <recommendedName>
        <fullName evidence="1">Glycosyl transferase CAP10 domain-containing protein</fullName>
    </recommendedName>
</protein>
<dbReference type="AlphaFoldDB" id="A0A6A6J6S4"/>
<keyword evidence="3" id="KW-1185">Reference proteome</keyword>
<dbReference type="Proteomes" id="UP000800097">
    <property type="component" value="Unassembled WGS sequence"/>
</dbReference>
<dbReference type="Pfam" id="PF05686">
    <property type="entry name" value="Glyco_transf_90"/>
    <property type="match status" value="1"/>
</dbReference>
<sequence>MEEEECRRVFPGLLLDVDDMMRRGEFVFEKGDGGYMGLVQGRVWGGELYILTTSPTRTPQLHHQRLATLSQIHRALLTSPSPLPNTHFAFVTNDVPKNDSWAFAKVNKQSNQNVWLMPHFAFWGWTGAAGRELGTMDEALSRIAKVEKGMRSWEEKVDKLVWRGTPWFNPLAYPTLRQDLLRVTRGMPWADVQALKPSAGGRGGYSNALPIEEFCRYKYVVYTEGVTYSGRLAYHQACKSVLIMAPLTYLTYTTRAMRPIWVEDLVSGVGGGKQVGIGDRVLFDETKTMKTGKKAWGQQSTPILKTLGRERWKEANAIYVSPDFSNLEDTVAFLEGHPEVAERIARNLRDAVVGGGVLSRAAETCYWRGLIRGWARVAREGESWGKERGVRFEEWVLGQVGKETGR</sequence>
<dbReference type="SMART" id="SM00672">
    <property type="entry name" value="CAP10"/>
    <property type="match status" value="1"/>
</dbReference>
<reference evidence="2" key="1">
    <citation type="journal article" date="2020" name="Stud. Mycol.">
        <title>101 Dothideomycetes genomes: a test case for predicting lifestyles and emergence of pathogens.</title>
        <authorList>
            <person name="Haridas S."/>
            <person name="Albert R."/>
            <person name="Binder M."/>
            <person name="Bloem J."/>
            <person name="Labutti K."/>
            <person name="Salamov A."/>
            <person name="Andreopoulos B."/>
            <person name="Baker S."/>
            <person name="Barry K."/>
            <person name="Bills G."/>
            <person name="Bluhm B."/>
            <person name="Cannon C."/>
            <person name="Castanera R."/>
            <person name="Culley D."/>
            <person name="Daum C."/>
            <person name="Ezra D."/>
            <person name="Gonzalez J."/>
            <person name="Henrissat B."/>
            <person name="Kuo A."/>
            <person name="Liang C."/>
            <person name="Lipzen A."/>
            <person name="Lutzoni F."/>
            <person name="Magnuson J."/>
            <person name="Mondo S."/>
            <person name="Nolan M."/>
            <person name="Ohm R."/>
            <person name="Pangilinan J."/>
            <person name="Park H.-J."/>
            <person name="Ramirez L."/>
            <person name="Alfaro M."/>
            <person name="Sun H."/>
            <person name="Tritt A."/>
            <person name="Yoshinaga Y."/>
            <person name="Zwiers L.-H."/>
            <person name="Turgeon B."/>
            <person name="Goodwin S."/>
            <person name="Spatafora J."/>
            <person name="Crous P."/>
            <person name="Grigoriev I."/>
        </authorList>
    </citation>
    <scope>NUCLEOTIDE SEQUENCE</scope>
    <source>
        <strain evidence="2">CBS 379.55</strain>
    </source>
</reference>
<dbReference type="EMBL" id="ML986530">
    <property type="protein sequence ID" value="KAF2271917.1"/>
    <property type="molecule type" value="Genomic_DNA"/>
</dbReference>
<dbReference type="InterPro" id="IPR051091">
    <property type="entry name" value="O-Glucosyltr/Glycosyltrsf_90"/>
</dbReference>
<dbReference type="GeneID" id="54554967"/>
<accession>A0A6A6J6S4</accession>
<evidence type="ECO:0000313" key="2">
    <source>
        <dbReference type="EMBL" id="KAF2271917.1"/>
    </source>
</evidence>
<dbReference type="PANTHER" id="PTHR12203:SF63">
    <property type="entry name" value="GLYCOSYL TRANSFERASE CAP10 DOMAIN-CONTAINING PROTEIN"/>
    <property type="match status" value="1"/>
</dbReference>
<dbReference type="RefSeq" id="XP_033649456.1">
    <property type="nucleotide sequence ID" value="XM_033801792.1"/>
</dbReference>
<dbReference type="OrthoDB" id="202415at2759"/>